<feature type="compositionally biased region" description="Polar residues" evidence="1">
    <location>
        <begin position="54"/>
        <end position="64"/>
    </location>
</feature>
<feature type="chain" id="PRO_5045386879" evidence="2">
    <location>
        <begin position="23"/>
        <end position="84"/>
    </location>
</feature>
<evidence type="ECO:0000313" key="4">
    <source>
        <dbReference type="Proteomes" id="UP001164712"/>
    </source>
</evidence>
<keyword evidence="4" id="KW-1185">Reference proteome</keyword>
<dbReference type="EMBL" id="CP114058">
    <property type="protein sequence ID" value="WAT01344.1"/>
    <property type="molecule type" value="Genomic_DNA"/>
</dbReference>
<evidence type="ECO:0000313" key="3">
    <source>
        <dbReference type="EMBL" id="WAT01344.1"/>
    </source>
</evidence>
<organism evidence="3 4">
    <name type="scientific">Rouxiella chamberiensis</name>
    <dbReference type="NCBI Taxonomy" id="1513468"/>
    <lineage>
        <taxon>Bacteria</taxon>
        <taxon>Pseudomonadati</taxon>
        <taxon>Pseudomonadota</taxon>
        <taxon>Gammaproteobacteria</taxon>
        <taxon>Enterobacterales</taxon>
        <taxon>Yersiniaceae</taxon>
        <taxon>Rouxiella</taxon>
    </lineage>
</organism>
<proteinExistence type="predicted"/>
<reference evidence="3" key="1">
    <citation type="submission" date="2022-12" db="EMBL/GenBank/DDBJ databases">
        <title>Complete genome sequence of an Australian strain of Rouxiella badensis DAR84756 and resolution of the R. badensis DSM100043 and R. chamberiensis DSM28324 genomes.</title>
        <authorList>
            <person name="Paul S."/>
            <person name="Anderson P.J."/>
            <person name="Maynard G."/>
            <person name="Dyall-Smith M."/>
            <person name="Kudinha T."/>
        </authorList>
    </citation>
    <scope>NUCLEOTIDE SEQUENCE</scope>
    <source>
        <strain evidence="3">DSM 28324</strain>
    </source>
</reference>
<protein>
    <submittedName>
        <fullName evidence="3">Uncharacterized protein</fullName>
    </submittedName>
</protein>
<feature type="region of interest" description="Disordered" evidence="1">
    <location>
        <begin position="45"/>
        <end position="64"/>
    </location>
</feature>
<dbReference type="RefSeq" id="WP_045049329.1">
    <property type="nucleotide sequence ID" value="NZ_CP114058.1"/>
</dbReference>
<name>A0ABY7HQJ0_9GAMM</name>
<evidence type="ECO:0000256" key="1">
    <source>
        <dbReference type="SAM" id="MobiDB-lite"/>
    </source>
</evidence>
<dbReference type="Proteomes" id="UP001164712">
    <property type="component" value="Chromosome"/>
</dbReference>
<feature type="signal peptide" evidence="2">
    <location>
        <begin position="1"/>
        <end position="22"/>
    </location>
</feature>
<evidence type="ECO:0000256" key="2">
    <source>
        <dbReference type="SAM" id="SignalP"/>
    </source>
</evidence>
<accession>A0ABY7HQJ0</accession>
<keyword evidence="2" id="KW-0732">Signal</keyword>
<sequence length="84" mass="8839">MRSSKVLAAVLLLSGAAFSIQAAEIPLGNLSKPCVEHSSFNNKVGHQDMMTAPGSASQKSTTHCLTSIQSSNSNKLFGNSELFN</sequence>
<gene>
    <name evidence="3" type="ORF">O1V66_00495</name>
</gene>